<dbReference type="Proteomes" id="UP000244248">
    <property type="component" value="Unassembled WGS sequence"/>
</dbReference>
<evidence type="ECO:0000256" key="2">
    <source>
        <dbReference type="ARBA" id="ARBA00022490"/>
    </source>
</evidence>
<accession>A0A2T5MHV3</accession>
<dbReference type="GO" id="GO:0005737">
    <property type="term" value="C:cytoplasm"/>
    <property type="evidence" value="ECO:0007669"/>
    <property type="project" value="UniProtKB-SubCell"/>
</dbReference>
<dbReference type="InterPro" id="IPR011063">
    <property type="entry name" value="TilS/TtcA_N"/>
</dbReference>
<dbReference type="HAMAP" id="MF_01161">
    <property type="entry name" value="tRNA_Ile_lys_synt"/>
    <property type="match status" value="1"/>
</dbReference>
<dbReference type="InterPro" id="IPR014729">
    <property type="entry name" value="Rossmann-like_a/b/a_fold"/>
</dbReference>
<comment type="subcellular location">
    <subcellularLocation>
        <location evidence="1 8">Cytoplasm</location>
    </subcellularLocation>
</comment>
<keyword evidence="6 8" id="KW-0067">ATP-binding</keyword>
<dbReference type="Gene3D" id="3.40.50.620">
    <property type="entry name" value="HUPs"/>
    <property type="match status" value="1"/>
</dbReference>
<comment type="domain">
    <text evidence="8">The N-terminal region contains the highly conserved SGGXDS motif, predicted to be a P-loop motif involved in ATP binding.</text>
</comment>
<reference evidence="10 11" key="1">
    <citation type="submission" date="2018-04" db="EMBL/GenBank/DDBJ databases">
        <title>Novel species isolated from glacier.</title>
        <authorList>
            <person name="Liu Q."/>
            <person name="Xin Y.-H."/>
        </authorList>
    </citation>
    <scope>NUCLEOTIDE SEQUENCE [LARGE SCALE GENOMIC DNA]</scope>
    <source>
        <strain evidence="10 11">GT1R17</strain>
    </source>
</reference>
<name>A0A2T5MHV3_9GAMM</name>
<feature type="domain" description="Lysidine-tRNA(Ile) synthetase C-terminal" evidence="9">
    <location>
        <begin position="360"/>
        <end position="433"/>
    </location>
</feature>
<dbReference type="SMART" id="SM00977">
    <property type="entry name" value="TilS_C"/>
    <property type="match status" value="1"/>
</dbReference>
<dbReference type="SUPFAM" id="SSF82829">
    <property type="entry name" value="MesJ substrate recognition domain-like"/>
    <property type="match status" value="1"/>
</dbReference>
<keyword evidence="4 8" id="KW-0819">tRNA processing</keyword>
<comment type="caution">
    <text evidence="10">The sequence shown here is derived from an EMBL/GenBank/DDBJ whole genome shotgun (WGS) entry which is preliminary data.</text>
</comment>
<dbReference type="EC" id="6.3.4.19" evidence="8"/>
<dbReference type="PANTHER" id="PTHR43033:SF1">
    <property type="entry name" value="TRNA(ILE)-LYSIDINE SYNTHASE-RELATED"/>
    <property type="match status" value="1"/>
</dbReference>
<protein>
    <recommendedName>
        <fullName evidence="8">tRNA(Ile)-lysidine synthase</fullName>
        <ecNumber evidence="8">6.3.4.19</ecNumber>
    </recommendedName>
    <alternativeName>
        <fullName evidence="8">tRNA(Ile)-2-lysyl-cytidine synthase</fullName>
    </alternativeName>
    <alternativeName>
        <fullName evidence="8">tRNA(Ile)-lysidine synthetase</fullName>
    </alternativeName>
</protein>
<dbReference type="CDD" id="cd01992">
    <property type="entry name" value="TilS_N"/>
    <property type="match status" value="1"/>
</dbReference>
<evidence type="ECO:0000256" key="6">
    <source>
        <dbReference type="ARBA" id="ARBA00022840"/>
    </source>
</evidence>
<keyword evidence="3 8" id="KW-0436">Ligase</keyword>
<evidence type="ECO:0000259" key="9">
    <source>
        <dbReference type="SMART" id="SM00977"/>
    </source>
</evidence>
<dbReference type="PANTHER" id="PTHR43033">
    <property type="entry name" value="TRNA(ILE)-LYSIDINE SYNTHASE-RELATED"/>
    <property type="match status" value="1"/>
</dbReference>
<comment type="similarity">
    <text evidence="8">Belongs to the tRNA(Ile)-lysidine synthase family.</text>
</comment>
<sequence length="436" mass="48996">MRYPSTVKSPAKIPSLLPMPASPKGARVWLAFSGGLDSTALLHLLHAQGIKGLHALHIHHGLQETADAWAKQCQAQCRKLKVPCEVLHVKIDPTDASGPEASARMARYNALRSKMRAGDVLVTAHHRDDQAETVLLRLLRGAGVAGLAAMRPVTVFAPGTLWRPLLQTPRTEILAYAKSAKLKWIEDPHNYSPRYARSYLRQDVLPRLREHWPQADVSLARAAEHCAEANELLDELAQQDLKTLQRNETLSVVSLQNLSTARRRNAIRYWLNERGFEAPAAAMLQRLEREVLQARIDAQPLLNCGAYEFRRYRDELYVMAPLLKAPHDVELQWDGKGRLELPEGCGALTSSSRKPLPHLLTIRFPSGGETLRTGGASRTRTLKNLFQEAAVPQWQRLRTPLIYSEGRLVSVADRWLGPEWSAELARRKLRITWSDV</sequence>
<dbReference type="OrthoDB" id="9807403at2"/>
<dbReference type="RefSeq" id="WP_107939347.1">
    <property type="nucleotide sequence ID" value="NZ_QANS01000002.1"/>
</dbReference>
<evidence type="ECO:0000256" key="8">
    <source>
        <dbReference type="HAMAP-Rule" id="MF_01161"/>
    </source>
</evidence>
<dbReference type="NCBIfam" id="TIGR02432">
    <property type="entry name" value="lysidine_TilS_N"/>
    <property type="match status" value="1"/>
</dbReference>
<comment type="function">
    <text evidence="8">Ligates lysine onto the cytidine present at position 34 of the AUA codon-specific tRNA(Ile) that contains the anticodon CAU, in an ATP-dependent manner. Cytidine is converted to lysidine, thus changing the amino acid specificity of the tRNA from methionine to isoleucine.</text>
</comment>
<evidence type="ECO:0000256" key="5">
    <source>
        <dbReference type="ARBA" id="ARBA00022741"/>
    </source>
</evidence>
<evidence type="ECO:0000256" key="3">
    <source>
        <dbReference type="ARBA" id="ARBA00022598"/>
    </source>
</evidence>
<evidence type="ECO:0000256" key="1">
    <source>
        <dbReference type="ARBA" id="ARBA00004496"/>
    </source>
</evidence>
<dbReference type="Pfam" id="PF09179">
    <property type="entry name" value="TilS"/>
    <property type="match status" value="1"/>
</dbReference>
<dbReference type="SUPFAM" id="SSF52402">
    <property type="entry name" value="Adenine nucleotide alpha hydrolases-like"/>
    <property type="match status" value="1"/>
</dbReference>
<dbReference type="Pfam" id="PF11734">
    <property type="entry name" value="TilS_C"/>
    <property type="match status" value="1"/>
</dbReference>
<dbReference type="Gene3D" id="1.20.59.20">
    <property type="match status" value="1"/>
</dbReference>
<dbReference type="NCBIfam" id="TIGR02433">
    <property type="entry name" value="lysidine_TilS_C"/>
    <property type="match status" value="1"/>
</dbReference>
<feature type="binding site" evidence="8">
    <location>
        <begin position="33"/>
        <end position="38"/>
    </location>
    <ligand>
        <name>ATP</name>
        <dbReference type="ChEBI" id="CHEBI:30616"/>
    </ligand>
</feature>
<organism evidence="10 11">
    <name type="scientific">Stenotrophobium rhamnosiphilum</name>
    <dbReference type="NCBI Taxonomy" id="2029166"/>
    <lineage>
        <taxon>Bacteria</taxon>
        <taxon>Pseudomonadati</taxon>
        <taxon>Pseudomonadota</taxon>
        <taxon>Gammaproteobacteria</taxon>
        <taxon>Nevskiales</taxon>
        <taxon>Nevskiaceae</taxon>
        <taxon>Stenotrophobium</taxon>
    </lineage>
</organism>
<dbReference type="Pfam" id="PF01171">
    <property type="entry name" value="ATP_bind_3"/>
    <property type="match status" value="1"/>
</dbReference>
<dbReference type="SUPFAM" id="SSF56037">
    <property type="entry name" value="PheT/TilS domain"/>
    <property type="match status" value="1"/>
</dbReference>
<dbReference type="InterPro" id="IPR012795">
    <property type="entry name" value="tRNA_Ile_lys_synt_N"/>
</dbReference>
<proteinExistence type="inferred from homology"/>
<evidence type="ECO:0000313" key="10">
    <source>
        <dbReference type="EMBL" id="PTU32155.1"/>
    </source>
</evidence>
<keyword evidence="5 8" id="KW-0547">Nucleotide-binding</keyword>
<evidence type="ECO:0000313" key="11">
    <source>
        <dbReference type="Proteomes" id="UP000244248"/>
    </source>
</evidence>
<dbReference type="GO" id="GO:0032267">
    <property type="term" value="F:tRNA(Ile)-lysidine synthase activity"/>
    <property type="evidence" value="ECO:0007669"/>
    <property type="project" value="UniProtKB-EC"/>
</dbReference>
<dbReference type="InterPro" id="IPR015262">
    <property type="entry name" value="tRNA_Ile_lys_synt_subst-bd"/>
</dbReference>
<gene>
    <name evidence="8 10" type="primary">tilS</name>
    <name evidence="10" type="ORF">CJD38_05685</name>
</gene>
<keyword evidence="11" id="KW-1185">Reference proteome</keyword>
<dbReference type="InterPro" id="IPR012796">
    <property type="entry name" value="Lysidine-tRNA-synth_C"/>
</dbReference>
<dbReference type="GO" id="GO:0005524">
    <property type="term" value="F:ATP binding"/>
    <property type="evidence" value="ECO:0007669"/>
    <property type="project" value="UniProtKB-UniRule"/>
</dbReference>
<dbReference type="GO" id="GO:0006400">
    <property type="term" value="P:tRNA modification"/>
    <property type="evidence" value="ECO:0007669"/>
    <property type="project" value="UniProtKB-UniRule"/>
</dbReference>
<comment type="catalytic activity">
    <reaction evidence="7 8">
        <text>cytidine(34) in tRNA(Ile2) + L-lysine + ATP = lysidine(34) in tRNA(Ile2) + AMP + diphosphate + H(+)</text>
        <dbReference type="Rhea" id="RHEA:43744"/>
        <dbReference type="Rhea" id="RHEA-COMP:10625"/>
        <dbReference type="Rhea" id="RHEA-COMP:10670"/>
        <dbReference type="ChEBI" id="CHEBI:15378"/>
        <dbReference type="ChEBI" id="CHEBI:30616"/>
        <dbReference type="ChEBI" id="CHEBI:32551"/>
        <dbReference type="ChEBI" id="CHEBI:33019"/>
        <dbReference type="ChEBI" id="CHEBI:82748"/>
        <dbReference type="ChEBI" id="CHEBI:83665"/>
        <dbReference type="ChEBI" id="CHEBI:456215"/>
        <dbReference type="EC" id="6.3.4.19"/>
    </reaction>
</comment>
<evidence type="ECO:0000256" key="7">
    <source>
        <dbReference type="ARBA" id="ARBA00048539"/>
    </source>
</evidence>
<dbReference type="AlphaFoldDB" id="A0A2T5MHV3"/>
<evidence type="ECO:0000256" key="4">
    <source>
        <dbReference type="ARBA" id="ARBA00022694"/>
    </source>
</evidence>
<keyword evidence="2 8" id="KW-0963">Cytoplasm</keyword>
<dbReference type="InterPro" id="IPR012094">
    <property type="entry name" value="tRNA_Ile_lys_synt"/>
</dbReference>
<dbReference type="EMBL" id="QANS01000002">
    <property type="protein sequence ID" value="PTU32155.1"/>
    <property type="molecule type" value="Genomic_DNA"/>
</dbReference>